<evidence type="ECO:0000259" key="1">
    <source>
        <dbReference type="Pfam" id="PF07872"/>
    </source>
</evidence>
<evidence type="ECO:0000313" key="3">
    <source>
        <dbReference type="Proteomes" id="UP001623591"/>
    </source>
</evidence>
<accession>A0ABW8T660</accession>
<name>A0ABW8T660_9CLOT</name>
<dbReference type="Proteomes" id="UP001623591">
    <property type="component" value="Unassembled WGS sequence"/>
</dbReference>
<dbReference type="RefSeq" id="WP_406765681.1">
    <property type="nucleotide sequence ID" value="NZ_JBJHZZ010000005.1"/>
</dbReference>
<comment type="caution">
    <text evidence="2">The sequence shown here is derived from an EMBL/GenBank/DDBJ whole genome shotgun (WGS) entry which is preliminary data.</text>
</comment>
<dbReference type="Pfam" id="PF07872">
    <property type="entry name" value="DUF1659"/>
    <property type="match status" value="1"/>
</dbReference>
<keyword evidence="3" id="KW-1185">Reference proteome</keyword>
<dbReference type="InterPro" id="IPR012454">
    <property type="entry name" value="DUF1659"/>
</dbReference>
<protein>
    <submittedName>
        <fullName evidence="2">DUF1659 domain-containing protein</fullName>
    </submittedName>
</protein>
<organism evidence="2 3">
    <name type="scientific">Candidatus Clostridium stratigraminis</name>
    <dbReference type="NCBI Taxonomy" id="3381661"/>
    <lineage>
        <taxon>Bacteria</taxon>
        <taxon>Bacillati</taxon>
        <taxon>Bacillota</taxon>
        <taxon>Clostridia</taxon>
        <taxon>Eubacteriales</taxon>
        <taxon>Clostridiaceae</taxon>
        <taxon>Clostridium</taxon>
    </lineage>
</organism>
<feature type="domain" description="DUF1659" evidence="1">
    <location>
        <begin position="4"/>
        <end position="73"/>
    </location>
</feature>
<reference evidence="2 3" key="1">
    <citation type="submission" date="2024-11" db="EMBL/GenBank/DDBJ databases">
        <authorList>
            <person name="Heng Y.C."/>
            <person name="Lim A.C.H."/>
            <person name="Lee J.K.Y."/>
            <person name="Kittelmann S."/>
        </authorList>
    </citation>
    <scope>NUCLEOTIDE SEQUENCE [LARGE SCALE GENOMIC DNA]</scope>
    <source>
        <strain evidence="2 3">WILCCON 0185</strain>
    </source>
</reference>
<dbReference type="EMBL" id="JBJHZZ010000005">
    <property type="protein sequence ID" value="MFL0247208.1"/>
    <property type="molecule type" value="Genomic_DNA"/>
</dbReference>
<proteinExistence type="predicted"/>
<sequence length="74" mass="8101">MALQNTLAQSAVTIRYKNGIDSTGKDIIKTKKFSNVKVTATDQNVYDTAAALAGLMEYELNDILRSNDCFLING</sequence>
<gene>
    <name evidence="2" type="ORF">ACJDUG_09505</name>
</gene>
<evidence type="ECO:0000313" key="2">
    <source>
        <dbReference type="EMBL" id="MFL0247208.1"/>
    </source>
</evidence>